<dbReference type="PANTHER" id="PTHR30204:SF69">
    <property type="entry name" value="MERR-FAMILY TRANSCRIPTIONAL REGULATOR"/>
    <property type="match status" value="1"/>
</dbReference>
<evidence type="ECO:0000313" key="6">
    <source>
        <dbReference type="EMBL" id="ANE45854.1"/>
    </source>
</evidence>
<keyword evidence="1" id="KW-0678">Repressor</keyword>
<dbReference type="InterPro" id="IPR009061">
    <property type="entry name" value="DNA-bd_dom_put_sf"/>
</dbReference>
<keyword evidence="3" id="KW-0238">DNA-binding</keyword>
<dbReference type="Proteomes" id="UP000076927">
    <property type="component" value="Chromosome"/>
</dbReference>
<dbReference type="SMART" id="SM00422">
    <property type="entry name" value="HTH_MERR"/>
    <property type="match status" value="1"/>
</dbReference>
<dbReference type="PROSITE" id="PS50937">
    <property type="entry name" value="HTH_MERR_2"/>
    <property type="match status" value="1"/>
</dbReference>
<dbReference type="InterPro" id="IPR047057">
    <property type="entry name" value="MerR_fam"/>
</dbReference>
<evidence type="ECO:0000256" key="1">
    <source>
        <dbReference type="ARBA" id="ARBA00022491"/>
    </source>
</evidence>
<dbReference type="Pfam" id="PF13411">
    <property type="entry name" value="MerR_1"/>
    <property type="match status" value="1"/>
</dbReference>
<dbReference type="PANTHER" id="PTHR30204">
    <property type="entry name" value="REDOX-CYCLING DRUG-SENSING TRANSCRIPTIONAL ACTIVATOR SOXR"/>
    <property type="match status" value="1"/>
</dbReference>
<dbReference type="GO" id="GO:0003700">
    <property type="term" value="F:DNA-binding transcription factor activity"/>
    <property type="evidence" value="ECO:0007669"/>
    <property type="project" value="InterPro"/>
</dbReference>
<protein>
    <submittedName>
        <fullName evidence="6">MerR family transcriptional regulator</fullName>
    </submittedName>
</protein>
<evidence type="ECO:0000256" key="4">
    <source>
        <dbReference type="ARBA" id="ARBA00023163"/>
    </source>
</evidence>
<sequence length="157" mass="18346">MKIYYSIQEVSQILGISKDTLRYYDRIGIVSPARDDNRYRRYTKNDLINLMNIQIMQDADFTLDEIKGNFGTHRKENIDPVVCQEIAVFIEAKNAEISKKIAHLEKVSQLLDIAVETLRNFNHESDQRLKEYVRAMYPSVQKQNPKRSEEECGEDEG</sequence>
<dbReference type="EMBL" id="CP011388">
    <property type="protein sequence ID" value="ANE45854.1"/>
    <property type="molecule type" value="Genomic_DNA"/>
</dbReference>
<dbReference type="CDD" id="cd00592">
    <property type="entry name" value="HTH_MerR-like"/>
    <property type="match status" value="1"/>
</dbReference>
<proteinExistence type="predicted"/>
<dbReference type="RefSeq" id="WP_068605015.1">
    <property type="nucleotide sequence ID" value="NZ_CP011388.1"/>
</dbReference>
<keyword evidence="4" id="KW-0804">Transcription</keyword>
<dbReference type="AlphaFoldDB" id="A0A172TG27"/>
<keyword evidence="2" id="KW-0805">Transcription regulation</keyword>
<dbReference type="OrthoDB" id="9811174at2"/>
<dbReference type="Gene3D" id="1.10.1660.10">
    <property type="match status" value="1"/>
</dbReference>
<dbReference type="InterPro" id="IPR000551">
    <property type="entry name" value="MerR-type_HTH_dom"/>
</dbReference>
<dbReference type="PATRIC" id="fig|1178515.4.peg.1121"/>
<dbReference type="SUPFAM" id="SSF46955">
    <property type="entry name" value="Putative DNA-binding domain"/>
    <property type="match status" value="1"/>
</dbReference>
<keyword evidence="7" id="KW-1185">Reference proteome</keyword>
<dbReference type="GO" id="GO:0003677">
    <property type="term" value="F:DNA binding"/>
    <property type="evidence" value="ECO:0007669"/>
    <property type="project" value="UniProtKB-KW"/>
</dbReference>
<dbReference type="STRING" id="1178515.SY83_05525"/>
<evidence type="ECO:0000259" key="5">
    <source>
        <dbReference type="PROSITE" id="PS50937"/>
    </source>
</evidence>
<feature type="domain" description="HTH merR-type" evidence="5">
    <location>
        <begin position="4"/>
        <end position="72"/>
    </location>
</feature>
<evidence type="ECO:0000256" key="2">
    <source>
        <dbReference type="ARBA" id="ARBA00023015"/>
    </source>
</evidence>
<organism evidence="6 7">
    <name type="scientific">Paenibacillus swuensis</name>
    <dbReference type="NCBI Taxonomy" id="1178515"/>
    <lineage>
        <taxon>Bacteria</taxon>
        <taxon>Bacillati</taxon>
        <taxon>Bacillota</taxon>
        <taxon>Bacilli</taxon>
        <taxon>Bacillales</taxon>
        <taxon>Paenibacillaceae</taxon>
        <taxon>Paenibacillus</taxon>
    </lineage>
</organism>
<accession>A0A172TG27</accession>
<evidence type="ECO:0000313" key="7">
    <source>
        <dbReference type="Proteomes" id="UP000076927"/>
    </source>
</evidence>
<gene>
    <name evidence="6" type="ORF">SY83_05525</name>
</gene>
<reference evidence="6 7" key="1">
    <citation type="submission" date="2015-01" db="EMBL/GenBank/DDBJ databases">
        <title>Paenibacillus swuensis/DY6/whole genome sequencing.</title>
        <authorList>
            <person name="Kim M.K."/>
            <person name="Srinivasan S."/>
            <person name="Lee J.-J."/>
        </authorList>
    </citation>
    <scope>NUCLEOTIDE SEQUENCE [LARGE SCALE GENOMIC DNA]</scope>
    <source>
        <strain evidence="6 7">DY6</strain>
    </source>
</reference>
<dbReference type="KEGG" id="pswu:SY83_05525"/>
<name>A0A172TG27_9BACL</name>
<evidence type="ECO:0000256" key="3">
    <source>
        <dbReference type="ARBA" id="ARBA00023125"/>
    </source>
</evidence>